<evidence type="ECO:0000313" key="2">
    <source>
        <dbReference type="EMBL" id="CAI5799137.1"/>
    </source>
</evidence>
<keyword evidence="3" id="KW-1185">Reference proteome</keyword>
<dbReference type="AlphaFoldDB" id="A0AA35LNJ7"/>
<feature type="region of interest" description="Disordered" evidence="1">
    <location>
        <begin position="101"/>
        <end position="123"/>
    </location>
</feature>
<evidence type="ECO:0000313" key="3">
    <source>
        <dbReference type="Proteomes" id="UP001178461"/>
    </source>
</evidence>
<name>A0AA35LNJ7_9SAUR</name>
<dbReference type="Proteomes" id="UP001178461">
    <property type="component" value="Chromosome 18"/>
</dbReference>
<protein>
    <submittedName>
        <fullName evidence="2">Uncharacterized protein</fullName>
    </submittedName>
</protein>
<sequence>SPDVVGLQLPSPLASKQGIMGVAEHPQLLQPFLIRLGLPSHTSRISQTSPVSSVREGITKISGQTNISSLFPPPIFPPSPPSSDFCTFPVQSWPTLGLQRSSRFTGVQLPGEQEQGPSNGSSP</sequence>
<accession>A0AA35LNJ7</accession>
<dbReference type="EMBL" id="OX395144">
    <property type="protein sequence ID" value="CAI5799137.1"/>
    <property type="molecule type" value="Genomic_DNA"/>
</dbReference>
<reference evidence="2" key="1">
    <citation type="submission" date="2022-12" db="EMBL/GenBank/DDBJ databases">
        <authorList>
            <person name="Alioto T."/>
            <person name="Alioto T."/>
            <person name="Gomez Garrido J."/>
        </authorList>
    </citation>
    <scope>NUCLEOTIDE SEQUENCE</scope>
</reference>
<feature type="non-terminal residue" evidence="2">
    <location>
        <position position="1"/>
    </location>
</feature>
<organism evidence="2 3">
    <name type="scientific">Podarcis lilfordi</name>
    <name type="common">Lilford's wall lizard</name>
    <dbReference type="NCBI Taxonomy" id="74358"/>
    <lineage>
        <taxon>Eukaryota</taxon>
        <taxon>Metazoa</taxon>
        <taxon>Chordata</taxon>
        <taxon>Craniata</taxon>
        <taxon>Vertebrata</taxon>
        <taxon>Euteleostomi</taxon>
        <taxon>Lepidosauria</taxon>
        <taxon>Squamata</taxon>
        <taxon>Bifurcata</taxon>
        <taxon>Unidentata</taxon>
        <taxon>Episquamata</taxon>
        <taxon>Laterata</taxon>
        <taxon>Lacertibaenia</taxon>
        <taxon>Lacertidae</taxon>
        <taxon>Podarcis</taxon>
    </lineage>
</organism>
<feature type="non-terminal residue" evidence="2">
    <location>
        <position position="123"/>
    </location>
</feature>
<proteinExistence type="predicted"/>
<evidence type="ECO:0000256" key="1">
    <source>
        <dbReference type="SAM" id="MobiDB-lite"/>
    </source>
</evidence>
<gene>
    <name evidence="2" type="ORF">PODLI_1B029889</name>
</gene>